<sequence length="114" mass="12750">MPHVVLEFSAGLEQSHDFQAICEELYTVLAEHEEFDAPTLKIRAMPIPYSHIGTDPQTFIHASLLLMQGRDERTRAELNAIILDVLTAVAPTVGSITVWDVEMNRATYAKRLAT</sequence>
<evidence type="ECO:0000313" key="2">
    <source>
        <dbReference type="Proteomes" id="UP000202485"/>
    </source>
</evidence>
<gene>
    <name evidence="1" type="ORF">RUA8715_01263</name>
</gene>
<dbReference type="RefSeq" id="WP_093962712.1">
    <property type="nucleotide sequence ID" value="NZ_FXYG01000001.1"/>
</dbReference>
<dbReference type="AlphaFoldDB" id="A0A238JZH0"/>
<dbReference type="Pfam" id="PF02962">
    <property type="entry name" value="CHMI"/>
    <property type="match status" value="1"/>
</dbReference>
<dbReference type="EMBL" id="FXYG01000001">
    <property type="protein sequence ID" value="SMX36040.1"/>
    <property type="molecule type" value="Genomic_DNA"/>
</dbReference>
<dbReference type="Proteomes" id="UP000202485">
    <property type="component" value="Unassembled WGS sequence"/>
</dbReference>
<organism evidence="1 2">
    <name type="scientific">Ruegeria arenilitoris</name>
    <dbReference type="NCBI Taxonomy" id="1173585"/>
    <lineage>
        <taxon>Bacteria</taxon>
        <taxon>Pseudomonadati</taxon>
        <taxon>Pseudomonadota</taxon>
        <taxon>Alphaproteobacteria</taxon>
        <taxon>Rhodobacterales</taxon>
        <taxon>Roseobacteraceae</taxon>
        <taxon>Ruegeria</taxon>
    </lineage>
</organism>
<accession>A0A238JZH0</accession>
<dbReference type="InterPro" id="IPR014347">
    <property type="entry name" value="Tautomerase/MIF_sf"/>
</dbReference>
<dbReference type="PANTHER" id="PTHR37950:SF1">
    <property type="entry name" value="4-HYDROXYPHENYLACETATE CATABOLISM PROTEIN"/>
    <property type="match status" value="1"/>
</dbReference>
<dbReference type="InterPro" id="IPR004220">
    <property type="entry name" value="5-COMe_2-OHmuconate_Isoase"/>
</dbReference>
<name>A0A238JZH0_9RHOB</name>
<dbReference type="Gene3D" id="3.30.429.10">
    <property type="entry name" value="Macrophage Migration Inhibitory Factor"/>
    <property type="match status" value="1"/>
</dbReference>
<protein>
    <recommendedName>
        <fullName evidence="3">5-carboxymethyl-2-hydroxymuconate Delta-isomerase</fullName>
    </recommendedName>
</protein>
<dbReference type="GO" id="GO:0008704">
    <property type="term" value="F:5-carboxymethyl-2-hydroxymuconate delta-isomerase activity"/>
    <property type="evidence" value="ECO:0007669"/>
    <property type="project" value="InterPro"/>
</dbReference>
<proteinExistence type="predicted"/>
<evidence type="ECO:0008006" key="3">
    <source>
        <dbReference type="Google" id="ProtNLM"/>
    </source>
</evidence>
<keyword evidence="2" id="KW-1185">Reference proteome</keyword>
<reference evidence="2" key="1">
    <citation type="submission" date="2017-05" db="EMBL/GenBank/DDBJ databases">
        <authorList>
            <person name="Rodrigo-Torres L."/>
            <person name="Arahal R. D."/>
            <person name="Lucena T."/>
        </authorList>
    </citation>
    <scope>NUCLEOTIDE SEQUENCE [LARGE SCALE GENOMIC DNA]</scope>
    <source>
        <strain evidence="2">CECT 8715</strain>
    </source>
</reference>
<evidence type="ECO:0000313" key="1">
    <source>
        <dbReference type="EMBL" id="SMX36040.1"/>
    </source>
</evidence>
<dbReference type="OrthoDB" id="9814215at2"/>
<dbReference type="SUPFAM" id="SSF55331">
    <property type="entry name" value="Tautomerase/MIF"/>
    <property type="match status" value="1"/>
</dbReference>
<dbReference type="PANTHER" id="PTHR37950">
    <property type="entry name" value="4-HYDROXYPHENYLACETATE CATABOLISM PROTEIN"/>
    <property type="match status" value="1"/>
</dbReference>